<keyword evidence="4" id="KW-0418">Kinase</keyword>
<dbReference type="Proteomes" id="UP000050761">
    <property type="component" value="Unassembled WGS sequence"/>
</dbReference>
<dbReference type="InterPro" id="IPR014721">
    <property type="entry name" value="Ribsml_uS5_D2-typ_fold_subgr"/>
</dbReference>
<evidence type="ECO:0000313" key="8">
    <source>
        <dbReference type="EMBL" id="VDP23261.1"/>
    </source>
</evidence>
<feature type="domain" description="GHMP kinase N-terminal" evidence="6">
    <location>
        <begin position="98"/>
        <end position="187"/>
    </location>
</feature>
<dbReference type="PRINTS" id="PR00959">
    <property type="entry name" value="MEVGALKINASE"/>
</dbReference>
<accession>A0A183GFC4</accession>
<evidence type="ECO:0000256" key="5">
    <source>
        <dbReference type="ARBA" id="ARBA00022840"/>
    </source>
</evidence>
<dbReference type="SUPFAM" id="SSF54211">
    <property type="entry name" value="Ribosomal protein S5 domain 2-like"/>
    <property type="match status" value="1"/>
</dbReference>
<name>A0A183GFC4_HELPZ</name>
<gene>
    <name evidence="8" type="ORF">HPBE_LOCUS21087</name>
</gene>
<dbReference type="Pfam" id="PF00288">
    <property type="entry name" value="GHMP_kinases_N"/>
    <property type="match status" value="1"/>
</dbReference>
<keyword evidence="9" id="KW-1185">Reference proteome</keyword>
<reference evidence="8 9" key="1">
    <citation type="submission" date="2018-11" db="EMBL/GenBank/DDBJ databases">
        <authorList>
            <consortium name="Pathogen Informatics"/>
        </authorList>
    </citation>
    <scope>NUCLEOTIDE SEQUENCE [LARGE SCALE GENOMIC DNA]</scope>
</reference>
<dbReference type="InterPro" id="IPR006203">
    <property type="entry name" value="GHMP_knse_ATP-bd_CS"/>
</dbReference>
<dbReference type="PANTHER" id="PTHR10457">
    <property type="entry name" value="MEVALONATE KINASE/GALACTOKINASE"/>
    <property type="match status" value="1"/>
</dbReference>
<dbReference type="PRINTS" id="PR00473">
    <property type="entry name" value="GALCTOKINASE"/>
</dbReference>
<accession>A0A3P8BP02</accession>
<dbReference type="GO" id="GO:0005524">
    <property type="term" value="F:ATP binding"/>
    <property type="evidence" value="ECO:0007669"/>
    <property type="project" value="UniProtKB-KW"/>
</dbReference>
<protein>
    <submittedName>
        <fullName evidence="10">Galactokinase</fullName>
    </submittedName>
</protein>
<keyword evidence="2" id="KW-0808">Transferase</keyword>
<dbReference type="GO" id="GO:0005829">
    <property type="term" value="C:cytosol"/>
    <property type="evidence" value="ECO:0007669"/>
    <property type="project" value="TreeGrafter"/>
</dbReference>
<dbReference type="InterPro" id="IPR019741">
    <property type="entry name" value="Galactokinase_CS"/>
</dbReference>
<dbReference type="InterPro" id="IPR019539">
    <property type="entry name" value="GalKase_N"/>
</dbReference>
<dbReference type="GO" id="GO:0004335">
    <property type="term" value="F:galactokinase activity"/>
    <property type="evidence" value="ECO:0007669"/>
    <property type="project" value="InterPro"/>
</dbReference>
<evidence type="ECO:0000259" key="7">
    <source>
        <dbReference type="Pfam" id="PF10509"/>
    </source>
</evidence>
<proteinExistence type="inferred from homology"/>
<keyword evidence="5" id="KW-0067">ATP-binding</keyword>
<dbReference type="PROSITE" id="PS00106">
    <property type="entry name" value="GALACTOKINASE"/>
    <property type="match status" value="1"/>
</dbReference>
<evidence type="ECO:0000313" key="9">
    <source>
        <dbReference type="Proteomes" id="UP000050761"/>
    </source>
</evidence>
<evidence type="ECO:0000256" key="2">
    <source>
        <dbReference type="ARBA" id="ARBA00022679"/>
    </source>
</evidence>
<evidence type="ECO:0000256" key="4">
    <source>
        <dbReference type="ARBA" id="ARBA00022777"/>
    </source>
</evidence>
<dbReference type="Pfam" id="PF10509">
    <property type="entry name" value="GalKase_gal_bdg"/>
    <property type="match status" value="1"/>
</dbReference>
<dbReference type="AlphaFoldDB" id="A0A183GFC4"/>
<dbReference type="WBParaSite" id="HPBE_0002108801-mRNA-1">
    <property type="protein sequence ID" value="HPBE_0002108801-mRNA-1"/>
    <property type="gene ID" value="HPBE_0002108801"/>
</dbReference>
<keyword evidence="3" id="KW-0547">Nucleotide-binding</keyword>
<dbReference type="EMBL" id="UZAH01032685">
    <property type="protein sequence ID" value="VDP23261.1"/>
    <property type="molecule type" value="Genomic_DNA"/>
</dbReference>
<dbReference type="Gene3D" id="3.30.230.10">
    <property type="match status" value="1"/>
</dbReference>
<dbReference type="InterPro" id="IPR020568">
    <property type="entry name" value="Ribosomal_Su5_D2-typ_SF"/>
</dbReference>
<dbReference type="InterPro" id="IPR006204">
    <property type="entry name" value="GHMP_kinase_N_dom"/>
</dbReference>
<comment type="similarity">
    <text evidence="1">Belongs to the GHMP kinase family. GalK subfamily.</text>
</comment>
<dbReference type="PROSITE" id="PS00627">
    <property type="entry name" value="GHMP_KINASES_ATP"/>
    <property type="match status" value="1"/>
</dbReference>
<evidence type="ECO:0000256" key="3">
    <source>
        <dbReference type="ARBA" id="ARBA00022741"/>
    </source>
</evidence>
<sequence length="243" mass="26653">MKELKAAIAPGRVNLIGDHVDYCDGLVLPMAIPLYTVVLGRAAADQRRGFTNVFSSHFSDPILIRQPYDKTKNEARFLTVVWGRYIQGVLALTDCQICFDLVIHSTIPVGSGLSSSAALELASYHFVSCFLASAFLYLLEKCLSVINCLYMKASGPLPGGVESAELCRRVEHEYADVPCGIMDQFACSRLTDRLQVKSLTCDSIPVSISHDALFLIVNSGVHHTHAGGEYSKRRRTVDDALKV</sequence>
<evidence type="ECO:0000313" key="10">
    <source>
        <dbReference type="WBParaSite" id="HPBE_0002108801-mRNA-1"/>
    </source>
</evidence>
<dbReference type="InterPro" id="IPR000705">
    <property type="entry name" value="Galactokinase"/>
</dbReference>
<evidence type="ECO:0000259" key="6">
    <source>
        <dbReference type="Pfam" id="PF00288"/>
    </source>
</evidence>
<evidence type="ECO:0000256" key="1">
    <source>
        <dbReference type="ARBA" id="ARBA00006566"/>
    </source>
</evidence>
<organism evidence="9 10">
    <name type="scientific">Heligmosomoides polygyrus</name>
    <name type="common">Parasitic roundworm</name>
    <dbReference type="NCBI Taxonomy" id="6339"/>
    <lineage>
        <taxon>Eukaryota</taxon>
        <taxon>Metazoa</taxon>
        <taxon>Ecdysozoa</taxon>
        <taxon>Nematoda</taxon>
        <taxon>Chromadorea</taxon>
        <taxon>Rhabditida</taxon>
        <taxon>Rhabditina</taxon>
        <taxon>Rhabditomorpha</taxon>
        <taxon>Strongyloidea</taxon>
        <taxon>Heligmosomidae</taxon>
        <taxon>Heligmosomoides</taxon>
    </lineage>
</organism>
<feature type="domain" description="Galactokinase N-terminal" evidence="7">
    <location>
        <begin position="6"/>
        <end position="41"/>
    </location>
</feature>
<dbReference type="OrthoDB" id="275179at2759"/>
<dbReference type="GO" id="GO:0006012">
    <property type="term" value="P:galactose metabolic process"/>
    <property type="evidence" value="ECO:0007669"/>
    <property type="project" value="InterPro"/>
</dbReference>
<reference evidence="10" key="2">
    <citation type="submission" date="2019-09" db="UniProtKB">
        <authorList>
            <consortium name="WormBaseParasite"/>
        </authorList>
    </citation>
    <scope>IDENTIFICATION</scope>
</reference>
<dbReference type="PANTHER" id="PTHR10457:SF7">
    <property type="entry name" value="GALACTOKINASE-RELATED"/>
    <property type="match status" value="1"/>
</dbReference>